<name>A0A1F5RYS3_9BACT</name>
<feature type="transmembrane region" description="Helical" evidence="1">
    <location>
        <begin position="53"/>
        <end position="74"/>
    </location>
</feature>
<organism evidence="2 3">
    <name type="scientific">Candidatus Falkowbacteria bacterium RIFCSPHIGHO2_02_FULL_45_15</name>
    <dbReference type="NCBI Taxonomy" id="1797987"/>
    <lineage>
        <taxon>Bacteria</taxon>
        <taxon>Candidatus Falkowiibacteriota</taxon>
    </lineage>
</organism>
<accession>A0A1F5RYS3</accession>
<keyword evidence="1" id="KW-1133">Transmembrane helix</keyword>
<comment type="caution">
    <text evidence="2">The sequence shown here is derived from an EMBL/GenBank/DDBJ whole genome shotgun (WGS) entry which is preliminary data.</text>
</comment>
<proteinExistence type="predicted"/>
<evidence type="ECO:0000256" key="1">
    <source>
        <dbReference type="SAM" id="Phobius"/>
    </source>
</evidence>
<reference evidence="2 3" key="1">
    <citation type="journal article" date="2016" name="Nat. Commun.">
        <title>Thousands of microbial genomes shed light on interconnected biogeochemical processes in an aquifer system.</title>
        <authorList>
            <person name="Anantharaman K."/>
            <person name="Brown C.T."/>
            <person name="Hug L.A."/>
            <person name="Sharon I."/>
            <person name="Castelle C.J."/>
            <person name="Probst A.J."/>
            <person name="Thomas B.C."/>
            <person name="Singh A."/>
            <person name="Wilkins M.J."/>
            <person name="Karaoz U."/>
            <person name="Brodie E.L."/>
            <person name="Williams K.H."/>
            <person name="Hubbard S.S."/>
            <person name="Banfield J.F."/>
        </authorList>
    </citation>
    <scope>NUCLEOTIDE SEQUENCE [LARGE SCALE GENOMIC DNA]</scope>
</reference>
<keyword evidence="1" id="KW-0812">Transmembrane</keyword>
<keyword evidence="1" id="KW-0472">Membrane</keyword>
<sequence>MTSITISQWGLILAGSGFVLTLICEIMVICLPKKETGADANITEYQKNNFIRCSWLGIILMGGSIFIFVGNYLYNYFFYFTR</sequence>
<evidence type="ECO:0000313" key="3">
    <source>
        <dbReference type="Proteomes" id="UP000177691"/>
    </source>
</evidence>
<gene>
    <name evidence="2" type="ORF">A3D54_03685</name>
</gene>
<feature type="transmembrane region" description="Helical" evidence="1">
    <location>
        <begin position="6"/>
        <end position="32"/>
    </location>
</feature>
<protein>
    <submittedName>
        <fullName evidence="2">Uncharacterized protein</fullName>
    </submittedName>
</protein>
<dbReference type="AlphaFoldDB" id="A0A1F5RYS3"/>
<evidence type="ECO:0000313" key="2">
    <source>
        <dbReference type="EMBL" id="OGF19556.1"/>
    </source>
</evidence>
<dbReference type="Proteomes" id="UP000177691">
    <property type="component" value="Unassembled WGS sequence"/>
</dbReference>
<dbReference type="EMBL" id="MFFU01000011">
    <property type="protein sequence ID" value="OGF19556.1"/>
    <property type="molecule type" value="Genomic_DNA"/>
</dbReference>